<accession>A0A4U5P2B7</accession>
<dbReference type="STRING" id="43335.A0A4U5P2B7"/>
<dbReference type="EMBL" id="RCHU01000890">
    <property type="protein sequence ID" value="TKR90289.1"/>
    <property type="molecule type" value="Genomic_DNA"/>
</dbReference>
<gene>
    <name evidence="4" type="ORF">D5086_0000234880</name>
</gene>
<feature type="domain" description="DUF4220" evidence="3">
    <location>
        <begin position="32"/>
        <end position="108"/>
    </location>
</feature>
<keyword evidence="1" id="KW-0472">Membrane</keyword>
<dbReference type="Pfam" id="PF13968">
    <property type="entry name" value="DUF4220"/>
    <property type="match status" value="2"/>
</dbReference>
<dbReference type="AlphaFoldDB" id="A0A4U5P2B7"/>
<organism evidence="4">
    <name type="scientific">Populus alba</name>
    <name type="common">White poplar</name>
    <dbReference type="NCBI Taxonomy" id="43335"/>
    <lineage>
        <taxon>Eukaryota</taxon>
        <taxon>Viridiplantae</taxon>
        <taxon>Streptophyta</taxon>
        <taxon>Embryophyta</taxon>
        <taxon>Tracheophyta</taxon>
        <taxon>Spermatophyta</taxon>
        <taxon>Magnoliopsida</taxon>
        <taxon>eudicotyledons</taxon>
        <taxon>Gunneridae</taxon>
        <taxon>Pentapetalae</taxon>
        <taxon>rosids</taxon>
        <taxon>fabids</taxon>
        <taxon>Malpighiales</taxon>
        <taxon>Salicaceae</taxon>
        <taxon>Saliceae</taxon>
        <taxon>Populus</taxon>
    </lineage>
</organism>
<dbReference type="InterPro" id="IPR025315">
    <property type="entry name" value="DUF4220"/>
</dbReference>
<keyword evidence="1" id="KW-1133">Transmembrane helix</keyword>
<feature type="transmembrane region" description="Helical" evidence="1">
    <location>
        <begin position="122"/>
        <end position="144"/>
    </location>
</feature>
<feature type="signal peptide" evidence="2">
    <location>
        <begin position="1"/>
        <end position="23"/>
    </location>
</feature>
<keyword evidence="2" id="KW-0732">Signal</keyword>
<reference evidence="4" key="1">
    <citation type="submission" date="2018-10" db="EMBL/GenBank/DDBJ databases">
        <title>Population genomic analysis revealed the cold adaptation of white poplar.</title>
        <authorList>
            <person name="Liu Y.-J."/>
        </authorList>
    </citation>
    <scope>NUCLEOTIDE SEQUENCE [LARGE SCALE GENOMIC DNA]</scope>
    <source>
        <strain evidence="4">PAL-ZL1</strain>
    </source>
</reference>
<proteinExistence type="predicted"/>
<sequence length="231" mass="26106">MVLLSLLLQTILIVFGPRRKTNARSWIRILVWSAYLSADMVATVALGNLARSQGDLSGDVLEKANNSIQAFWAPFLLCTLVAPTQSLHTRLKITSLWLRHLLGLVVQVKIDKHAYSTTDITITYLLFVAAVFLEFYAFLCLVLSDWTMIWLIDKGGNGLTIVTYSLIRKLTRSERWSRSISQYNLISSSIESEPPKCLGLLGIDEMMRQMHVNRKDLNVGLQGLIFSNIFE</sequence>
<evidence type="ECO:0000256" key="2">
    <source>
        <dbReference type="SAM" id="SignalP"/>
    </source>
</evidence>
<feature type="chain" id="PRO_5020755671" description="DUF4220 domain-containing protein" evidence="2">
    <location>
        <begin position="24"/>
        <end position="231"/>
    </location>
</feature>
<keyword evidence="1" id="KW-0812">Transmembrane</keyword>
<protein>
    <recommendedName>
        <fullName evidence="3">DUF4220 domain-containing protein</fullName>
    </recommendedName>
</protein>
<dbReference type="PANTHER" id="PTHR31325">
    <property type="entry name" value="OS01G0798800 PROTEIN-RELATED"/>
    <property type="match status" value="1"/>
</dbReference>
<evidence type="ECO:0000313" key="4">
    <source>
        <dbReference type="EMBL" id="TKR90289.1"/>
    </source>
</evidence>
<name>A0A4U5P2B7_POPAL</name>
<comment type="caution">
    <text evidence="4">The sequence shown here is derived from an EMBL/GenBank/DDBJ whole genome shotgun (WGS) entry which is preliminary data.</text>
</comment>
<evidence type="ECO:0000259" key="3">
    <source>
        <dbReference type="Pfam" id="PF13968"/>
    </source>
</evidence>
<feature type="domain" description="DUF4220" evidence="3">
    <location>
        <begin position="112"/>
        <end position="187"/>
    </location>
</feature>
<evidence type="ECO:0000256" key="1">
    <source>
        <dbReference type="SAM" id="Phobius"/>
    </source>
</evidence>
<feature type="transmembrane region" description="Helical" evidence="1">
    <location>
        <begin position="29"/>
        <end position="49"/>
    </location>
</feature>